<comment type="caution">
    <text evidence="7">The sequence shown here is derived from an EMBL/GenBank/DDBJ whole genome shotgun (WGS) entry which is preliminary data.</text>
</comment>
<organism evidence="7 8">
    <name type="scientific">Chishuiella changwenlii</name>
    <dbReference type="NCBI Taxonomy" id="1434701"/>
    <lineage>
        <taxon>Bacteria</taxon>
        <taxon>Pseudomonadati</taxon>
        <taxon>Bacteroidota</taxon>
        <taxon>Flavobacteriia</taxon>
        <taxon>Flavobacteriales</taxon>
        <taxon>Weeksellaceae</taxon>
        <taxon>Chishuiella</taxon>
    </lineage>
</organism>
<keyword evidence="8" id="KW-1185">Reference proteome</keyword>
<dbReference type="InterPro" id="IPR010998">
    <property type="entry name" value="Integrase_recombinase_N"/>
</dbReference>
<feature type="domain" description="Tyr recombinase" evidence="4">
    <location>
        <begin position="236"/>
        <end position="409"/>
    </location>
</feature>
<dbReference type="InterPro" id="IPR002104">
    <property type="entry name" value="Integrase_catalytic"/>
</dbReference>
<feature type="domain" description="Arm DNA-binding" evidence="6">
    <location>
        <begin position="17"/>
        <end position="91"/>
    </location>
</feature>
<evidence type="ECO:0000256" key="2">
    <source>
        <dbReference type="ARBA" id="ARBA00023125"/>
    </source>
</evidence>
<dbReference type="Gene3D" id="1.10.150.130">
    <property type="match status" value="1"/>
</dbReference>
<proteinExistence type="inferred from homology"/>
<dbReference type="Proteomes" id="UP000650994">
    <property type="component" value="Unassembled WGS sequence"/>
</dbReference>
<dbReference type="EMBL" id="BMFL01000004">
    <property type="protein sequence ID" value="GGE92315.1"/>
    <property type="molecule type" value="Genomic_DNA"/>
</dbReference>
<dbReference type="InterPro" id="IPR013762">
    <property type="entry name" value="Integrase-like_cat_sf"/>
</dbReference>
<keyword evidence="2" id="KW-0238">DNA-binding</keyword>
<dbReference type="InterPro" id="IPR025269">
    <property type="entry name" value="SAM-like_dom"/>
</dbReference>
<protein>
    <submittedName>
        <fullName evidence="7">Transposase</fullName>
    </submittedName>
</protein>
<dbReference type="PANTHER" id="PTHR30349:SF64">
    <property type="entry name" value="PROPHAGE INTEGRASE INTD-RELATED"/>
    <property type="match status" value="1"/>
</dbReference>
<evidence type="ECO:0000256" key="1">
    <source>
        <dbReference type="ARBA" id="ARBA00008857"/>
    </source>
</evidence>
<dbReference type="InterPro" id="IPR050090">
    <property type="entry name" value="Tyrosine_recombinase_XerCD"/>
</dbReference>
<dbReference type="InterPro" id="IPR011010">
    <property type="entry name" value="DNA_brk_join_enz"/>
</dbReference>
<evidence type="ECO:0000259" key="4">
    <source>
        <dbReference type="Pfam" id="PF00589"/>
    </source>
</evidence>
<name>A0ABQ1TE59_9FLAO</name>
<comment type="similarity">
    <text evidence="1">Belongs to the 'phage' integrase family.</text>
</comment>
<sequence length="442" mass="51547">MFNLSIKGMATLKFVLLNKTDNAQIYLRFSVNRQINLRRKVGLSINAKDWSTTTNLPKTNNETNKLLKNKLERLSLFVNEQFNEDSTKGTVINNDWLTSIIDKCFNRVEKTDLSIFVNYIQYIIDNASTREQRNGKIGISVGTVKNYRMFKNIIAEYEKTIKKTILFSDLEKSFTDRFKVWLLNEKKYTINYTGKQFEHIKSVCVSASKDNITVTNNSITLKGFRQNDKERYIHTLSFDDLDKIYNTEMPTPHLKEVKKWLLIGCYIGQRGGDLLNLTSNNIRIKDNAVYFDLIQQKTEKFVTIPVLKDYVIDIILNDFPKKISLNKINTHIQKVCELAKIDEIVKGYVIDENNRKKLLTSLSKYKFITSHSFRRSFATNFYRKMPTPVLIGITGHSEEKMFLKYINQKADKDANADAFAMYYAQMMKKEEPVLRLIKSNNH</sequence>
<dbReference type="InterPro" id="IPR035386">
    <property type="entry name" value="Arm-DNA-bind_5"/>
</dbReference>
<feature type="domain" description="Phage integrase SAM-like" evidence="5">
    <location>
        <begin position="116"/>
        <end position="216"/>
    </location>
</feature>
<evidence type="ECO:0000256" key="3">
    <source>
        <dbReference type="ARBA" id="ARBA00023172"/>
    </source>
</evidence>
<dbReference type="PANTHER" id="PTHR30349">
    <property type="entry name" value="PHAGE INTEGRASE-RELATED"/>
    <property type="match status" value="1"/>
</dbReference>
<gene>
    <name evidence="7" type="ORF">GCM10010984_07450</name>
</gene>
<evidence type="ECO:0000313" key="7">
    <source>
        <dbReference type="EMBL" id="GGE92315.1"/>
    </source>
</evidence>
<dbReference type="Pfam" id="PF17293">
    <property type="entry name" value="Arm-DNA-bind_5"/>
    <property type="match status" value="1"/>
</dbReference>
<evidence type="ECO:0000313" key="8">
    <source>
        <dbReference type="Proteomes" id="UP000650994"/>
    </source>
</evidence>
<dbReference type="SUPFAM" id="SSF56349">
    <property type="entry name" value="DNA breaking-rejoining enzymes"/>
    <property type="match status" value="1"/>
</dbReference>
<reference evidence="8" key="1">
    <citation type="journal article" date="2019" name="Int. J. Syst. Evol. Microbiol.">
        <title>The Global Catalogue of Microorganisms (GCM) 10K type strain sequencing project: providing services to taxonomists for standard genome sequencing and annotation.</title>
        <authorList>
            <consortium name="The Broad Institute Genomics Platform"/>
            <consortium name="The Broad Institute Genome Sequencing Center for Infectious Disease"/>
            <person name="Wu L."/>
            <person name="Ma J."/>
        </authorList>
    </citation>
    <scope>NUCLEOTIDE SEQUENCE [LARGE SCALE GENOMIC DNA]</scope>
    <source>
        <strain evidence="8">CGMCC 1.12707</strain>
    </source>
</reference>
<keyword evidence="3" id="KW-0233">DNA recombination</keyword>
<dbReference type="Pfam" id="PF13102">
    <property type="entry name" value="Phage_int_SAM_5"/>
    <property type="match status" value="1"/>
</dbReference>
<evidence type="ECO:0000259" key="5">
    <source>
        <dbReference type="Pfam" id="PF13102"/>
    </source>
</evidence>
<dbReference type="Gene3D" id="1.10.443.10">
    <property type="entry name" value="Intergrase catalytic core"/>
    <property type="match status" value="1"/>
</dbReference>
<dbReference type="Pfam" id="PF00589">
    <property type="entry name" value="Phage_integrase"/>
    <property type="match status" value="1"/>
</dbReference>
<evidence type="ECO:0000259" key="6">
    <source>
        <dbReference type="Pfam" id="PF17293"/>
    </source>
</evidence>
<accession>A0ABQ1TE59</accession>